<dbReference type="PANTHER" id="PTHR10884:SF14">
    <property type="entry name" value="NADH DEHYDROGENASE [UBIQUINONE] IRON-SULFUR PROTEIN 3, MITOCHONDRIAL"/>
    <property type="match status" value="1"/>
</dbReference>
<reference evidence="4 7" key="1">
    <citation type="submission" date="2016-04" db="EMBL/GenBank/DDBJ databases">
        <authorList>
            <person name="Evans L.H."/>
            <person name="Alamgir A."/>
            <person name="Owens N."/>
            <person name="Weber N.D."/>
            <person name="Virtaneva K."/>
            <person name="Barbian K."/>
            <person name="Babar A."/>
            <person name="Rosenke K."/>
        </authorList>
    </citation>
    <scope>NUCLEOTIDE SEQUENCE [LARGE SCALE GENOMIC DNA]</scope>
    <source>
        <strain evidence="4">S5</strain>
        <strain evidence="7">S5(T) (JCM 30642 \VKM B-2941)</strain>
    </source>
</reference>
<dbReference type="Proteomes" id="UP000187822">
    <property type="component" value="Chromosome I"/>
</dbReference>
<evidence type="ECO:0000313" key="4">
    <source>
        <dbReference type="EMBL" id="SIM82216.1"/>
    </source>
</evidence>
<dbReference type="GO" id="GO:0008137">
    <property type="term" value="F:NADH dehydrogenase (ubiquinone) activity"/>
    <property type="evidence" value="ECO:0007669"/>
    <property type="project" value="InterPro"/>
</dbReference>
<dbReference type="EMBL" id="LT719092">
    <property type="protein sequence ID" value="SJK85492.1"/>
    <property type="molecule type" value="Genomic_DNA"/>
</dbReference>
<dbReference type="NCBIfam" id="TIGR01961">
    <property type="entry name" value="NuoC_fam"/>
    <property type="match status" value="1"/>
</dbReference>
<sequence length="155" mass="18063">MNLMAYEVKEEKSKDGRKVLRIPKEDLLDLMKDMKNGGFDSLSLISTVDFRDRVEVVYHLTNSKTEEMLVIKSETRDSRMPSVTSLFESANWDEREQYDMMGIIFEGHPNLKRILLPEGWVGYPLRKDYDLSKIQYVNMDDEGNDQVSFDPGDGW</sequence>
<dbReference type="PROSITE" id="PS00542">
    <property type="entry name" value="COMPLEX1_30K"/>
    <property type="match status" value="1"/>
</dbReference>
<comment type="similarity">
    <text evidence="1">Belongs to the complex I 30 kDa subunit family.</text>
</comment>
<feature type="domain" description="NADH:ubiquinone oxidoreductase 30kDa subunit" evidence="3">
    <location>
        <begin position="21"/>
        <end position="133"/>
    </location>
</feature>
<dbReference type="Pfam" id="PF00329">
    <property type="entry name" value="Complex1_30kDa"/>
    <property type="match status" value="1"/>
</dbReference>
<evidence type="ECO:0000259" key="3">
    <source>
        <dbReference type="Pfam" id="PF00329"/>
    </source>
</evidence>
<keyword evidence="6" id="KW-1185">Reference proteome</keyword>
<evidence type="ECO:0000256" key="1">
    <source>
        <dbReference type="ARBA" id="ARBA00007569"/>
    </source>
</evidence>
<evidence type="ECO:0000313" key="7">
    <source>
        <dbReference type="Proteomes" id="UP000195607"/>
    </source>
</evidence>
<dbReference type="STRING" id="1673428.CPM_1706"/>
<dbReference type="SUPFAM" id="SSF143243">
    <property type="entry name" value="Nqo5-like"/>
    <property type="match status" value="1"/>
</dbReference>
<dbReference type="Gene3D" id="3.30.460.80">
    <property type="entry name" value="NADH:ubiquinone oxidoreductase, 30kDa subunit"/>
    <property type="match status" value="1"/>
</dbReference>
<reference evidence="6" key="3">
    <citation type="submission" date="2016-06" db="EMBL/GenBank/DDBJ databases">
        <authorList>
            <person name="Toshchakov V.S."/>
        </authorList>
    </citation>
    <scope>NUCLEOTIDE SEQUENCE [LARGE SCALE GENOMIC DNA]</scope>
    <source>
        <strain>PM4 (JCM 30641</strain>
        <strain evidence="6">\VKM B-2940)</strain>
    </source>
</reference>
<name>A0A1N5WAK7_9ARCH</name>
<evidence type="ECO:0000313" key="5">
    <source>
        <dbReference type="EMBL" id="SJK85492.1"/>
    </source>
</evidence>
<dbReference type="GO" id="GO:0016651">
    <property type="term" value="F:oxidoreductase activity, acting on NAD(P)H"/>
    <property type="evidence" value="ECO:0007669"/>
    <property type="project" value="InterPro"/>
</dbReference>
<dbReference type="InterPro" id="IPR010218">
    <property type="entry name" value="NADH_DH_suC"/>
</dbReference>
<dbReference type="InterPro" id="IPR001268">
    <property type="entry name" value="NADH_UbQ_OxRdtase_30kDa_su"/>
</dbReference>
<dbReference type="PANTHER" id="PTHR10884">
    <property type="entry name" value="NADH DEHYDROGENASE UBIQUINONE IRON-SULFUR PROTEIN 3"/>
    <property type="match status" value="1"/>
</dbReference>
<reference evidence="5" key="2">
    <citation type="submission" date="2016-06" db="EMBL/GenBank/DDBJ databases">
        <authorList>
            <person name="Olsen C.W."/>
            <person name="Carey S."/>
            <person name="Hinshaw L."/>
            <person name="Karasin A.I."/>
        </authorList>
    </citation>
    <scope>NUCLEOTIDE SEQUENCE [LARGE SCALE GENOMIC DNA]</scope>
    <source>
        <strain evidence="5">PM4</strain>
    </source>
</reference>
<organism evidence="4 7">
    <name type="scientific">Cuniculiplasma divulgatum</name>
    <dbReference type="NCBI Taxonomy" id="1673428"/>
    <lineage>
        <taxon>Archaea</taxon>
        <taxon>Methanobacteriati</taxon>
        <taxon>Thermoplasmatota</taxon>
        <taxon>Thermoplasmata</taxon>
        <taxon>Thermoplasmatales</taxon>
        <taxon>Cuniculiplasmataceae</taxon>
        <taxon>Cuniculiplasma</taxon>
    </lineage>
</organism>
<dbReference type="Proteomes" id="UP000195607">
    <property type="component" value="Chromosome I"/>
</dbReference>
<gene>
    <name evidence="5" type="ORF">CPM_1706</name>
    <name evidence="4" type="ORF">CSP5_1735</name>
</gene>
<proteinExistence type="inferred from homology"/>
<evidence type="ECO:0000256" key="2">
    <source>
        <dbReference type="ARBA" id="ARBA00022448"/>
    </source>
</evidence>
<keyword evidence="2" id="KW-0813">Transport</keyword>
<accession>A0A1N5WAK7</accession>
<dbReference type="InterPro" id="IPR020396">
    <property type="entry name" value="NADH_UbQ_OxRdtase_CS"/>
</dbReference>
<dbReference type="KEGG" id="cdiv:CPM_1706"/>
<protein>
    <submittedName>
        <fullName evidence="4">NADH dehydrogenase subunit C</fullName>
    </submittedName>
</protein>
<dbReference type="InterPro" id="IPR037232">
    <property type="entry name" value="NADH_quin_OxRdtase_su_C/D-like"/>
</dbReference>
<dbReference type="NCBIfam" id="NF004737">
    <property type="entry name" value="PRK06074.2-4"/>
    <property type="match status" value="1"/>
</dbReference>
<dbReference type="EMBL" id="LT671858">
    <property type="protein sequence ID" value="SIM82216.1"/>
    <property type="molecule type" value="Genomic_DNA"/>
</dbReference>
<dbReference type="AlphaFoldDB" id="A0A1N5WAK7"/>
<evidence type="ECO:0000313" key="6">
    <source>
        <dbReference type="Proteomes" id="UP000187822"/>
    </source>
</evidence>